<dbReference type="EC" id="2.4.1.17" evidence="5"/>
<dbReference type="InterPro" id="IPR050271">
    <property type="entry name" value="UDP-glycosyltransferase"/>
</dbReference>
<gene>
    <name evidence="7" type="primary">LOC108734544</name>
</gene>
<organism evidence="6 7">
    <name type="scientific">Agrilus planipennis</name>
    <name type="common">Emerald ash borer</name>
    <name type="synonym">Agrilus marcopoli</name>
    <dbReference type="NCBI Taxonomy" id="224129"/>
    <lineage>
        <taxon>Eukaryota</taxon>
        <taxon>Metazoa</taxon>
        <taxon>Ecdysozoa</taxon>
        <taxon>Arthropoda</taxon>
        <taxon>Hexapoda</taxon>
        <taxon>Insecta</taxon>
        <taxon>Pterygota</taxon>
        <taxon>Neoptera</taxon>
        <taxon>Endopterygota</taxon>
        <taxon>Coleoptera</taxon>
        <taxon>Polyphaga</taxon>
        <taxon>Elateriformia</taxon>
        <taxon>Buprestoidea</taxon>
        <taxon>Buprestidae</taxon>
        <taxon>Agrilinae</taxon>
        <taxon>Agrilus</taxon>
    </lineage>
</organism>
<sequence length="505" mass="58322">MKCFSFLLFFLFFAKCACFRILGLNPFDGKSHFVMFERLYMELARRGHELDVLSHFPREKPVPRYTDISLKGSLPNLVGNFSFELVKDTTTTTMMNIITGMCGTNICENAFKHPLTLKLKNTKKKYDLIITEIFGTDCMFGFAHHFDVPVVTLTTSVNQPWGNSRFGNPEEPTYIPSYFLPYTTNMSLVEKFWNIWNSFYTKIYYYKKSIEPSDYYVKQFFGEDTPHLTELISRYSSLHMVNSHFSINPARPWVPNVIEVGGLHINDPRPLTDSYKTVMSLEDKYKGVVYMSFGSLLMLQTLPLDGLKVLFSTFSLLSDYKFLVKGDKSKIPDSVIISPNVIFKSWTPQIDILCHPNVVLFISHAGLMGTQESVFCGVPILEMPFFGDQTLNAKNLVLKGSALEISFIDMSKEEILNVLKELLENPKYRETAKQLSIQFKDRPLSAMDTAIYWIEYVIRHNGAKQLRSHASDMTFFEYYYIDIFLGIFLPFYIIKKLIASKLKRR</sequence>
<feature type="signal peptide" evidence="5">
    <location>
        <begin position="1"/>
        <end position="18"/>
    </location>
</feature>
<comment type="similarity">
    <text evidence="1 4">Belongs to the UDP-glycosyltransferase family.</text>
</comment>
<dbReference type="Gene3D" id="3.40.50.2000">
    <property type="entry name" value="Glycogen Phosphorylase B"/>
    <property type="match status" value="1"/>
</dbReference>
<keyword evidence="3 4" id="KW-0808">Transferase</keyword>
<dbReference type="PANTHER" id="PTHR48043">
    <property type="entry name" value="EG:EG0003.4 PROTEIN-RELATED"/>
    <property type="match status" value="1"/>
</dbReference>
<keyword evidence="5" id="KW-0812">Transmembrane</keyword>
<evidence type="ECO:0000256" key="1">
    <source>
        <dbReference type="ARBA" id="ARBA00009995"/>
    </source>
</evidence>
<keyword evidence="6" id="KW-1185">Reference proteome</keyword>
<dbReference type="InterPro" id="IPR035595">
    <property type="entry name" value="UDP_glycos_trans_CS"/>
</dbReference>
<evidence type="ECO:0000313" key="6">
    <source>
        <dbReference type="Proteomes" id="UP000192223"/>
    </source>
</evidence>
<dbReference type="FunCoup" id="A0A1W4WNP2">
    <property type="interactions" value="180"/>
</dbReference>
<dbReference type="CDD" id="cd03784">
    <property type="entry name" value="GT1_Gtf-like"/>
    <property type="match status" value="1"/>
</dbReference>
<evidence type="ECO:0000256" key="4">
    <source>
        <dbReference type="RuleBase" id="RU003718"/>
    </source>
</evidence>
<dbReference type="InterPro" id="IPR002213">
    <property type="entry name" value="UDP_glucos_trans"/>
</dbReference>
<feature type="transmembrane region" description="Helical" evidence="5">
    <location>
        <begin position="478"/>
        <end position="498"/>
    </location>
</feature>
<evidence type="ECO:0000256" key="2">
    <source>
        <dbReference type="ARBA" id="ARBA00022676"/>
    </source>
</evidence>
<dbReference type="GO" id="GO:0016020">
    <property type="term" value="C:membrane"/>
    <property type="evidence" value="ECO:0007669"/>
    <property type="project" value="UniProtKB-SubCell"/>
</dbReference>
<keyword evidence="5" id="KW-1133">Transmembrane helix</keyword>
<dbReference type="GO" id="GO:0015020">
    <property type="term" value="F:glucuronosyltransferase activity"/>
    <property type="evidence" value="ECO:0007669"/>
    <property type="project" value="UniProtKB-EC"/>
</dbReference>
<keyword evidence="5" id="KW-0732">Signal</keyword>
<reference evidence="7" key="1">
    <citation type="submission" date="2025-08" db="UniProtKB">
        <authorList>
            <consortium name="RefSeq"/>
        </authorList>
    </citation>
    <scope>IDENTIFICATION</scope>
    <source>
        <tissue evidence="7">Entire body</tissue>
    </source>
</reference>
<dbReference type="FunFam" id="3.40.50.2000:FF:000189">
    <property type="entry name" value="UDP-glucuronosyltransferase 2B14-like Protein"/>
    <property type="match status" value="1"/>
</dbReference>
<dbReference type="PROSITE" id="PS00375">
    <property type="entry name" value="UDPGT"/>
    <property type="match status" value="1"/>
</dbReference>
<proteinExistence type="inferred from homology"/>
<feature type="chain" id="PRO_5010604047" description="UDP-glucuronosyltransferase" evidence="5">
    <location>
        <begin position="19"/>
        <end position="505"/>
    </location>
</feature>
<dbReference type="PANTHER" id="PTHR48043:SF145">
    <property type="entry name" value="FI06409P-RELATED"/>
    <property type="match status" value="1"/>
</dbReference>
<keyword evidence="5" id="KW-0472">Membrane</keyword>
<dbReference type="SUPFAM" id="SSF53756">
    <property type="entry name" value="UDP-Glycosyltransferase/glycogen phosphorylase"/>
    <property type="match status" value="1"/>
</dbReference>
<comment type="subcellular location">
    <subcellularLocation>
        <location evidence="5">Membrane</location>
        <topology evidence="5">Single-pass membrane protein</topology>
    </subcellularLocation>
</comment>
<dbReference type="OrthoDB" id="5835829at2759"/>
<dbReference type="InParanoid" id="A0A1W4WNP2"/>
<keyword evidence="2 4" id="KW-0328">Glycosyltransferase</keyword>
<evidence type="ECO:0000256" key="5">
    <source>
        <dbReference type="RuleBase" id="RU362059"/>
    </source>
</evidence>
<protein>
    <recommendedName>
        <fullName evidence="5">UDP-glucuronosyltransferase</fullName>
        <ecNumber evidence="5">2.4.1.17</ecNumber>
    </recommendedName>
</protein>
<evidence type="ECO:0000313" key="7">
    <source>
        <dbReference type="RefSeq" id="XP_018321655.1"/>
    </source>
</evidence>
<dbReference type="RefSeq" id="XP_018321655.1">
    <property type="nucleotide sequence ID" value="XM_018466153.2"/>
</dbReference>
<evidence type="ECO:0000256" key="3">
    <source>
        <dbReference type="ARBA" id="ARBA00022679"/>
    </source>
</evidence>
<dbReference type="Pfam" id="PF00201">
    <property type="entry name" value="UDPGT"/>
    <property type="match status" value="1"/>
</dbReference>
<dbReference type="KEGG" id="apln:108734544"/>
<accession>A0A1W4WNP2</accession>
<name>A0A1W4WNP2_AGRPL</name>
<comment type="catalytic activity">
    <reaction evidence="5">
        <text>glucuronate acceptor + UDP-alpha-D-glucuronate = acceptor beta-D-glucuronoside + UDP + H(+)</text>
        <dbReference type="Rhea" id="RHEA:21032"/>
        <dbReference type="ChEBI" id="CHEBI:15378"/>
        <dbReference type="ChEBI" id="CHEBI:58052"/>
        <dbReference type="ChEBI" id="CHEBI:58223"/>
        <dbReference type="ChEBI" id="CHEBI:132367"/>
        <dbReference type="ChEBI" id="CHEBI:132368"/>
        <dbReference type="EC" id="2.4.1.17"/>
    </reaction>
</comment>
<dbReference type="GeneID" id="108734544"/>
<dbReference type="Proteomes" id="UP000192223">
    <property type="component" value="Unplaced"/>
</dbReference>
<dbReference type="AlphaFoldDB" id="A0A1W4WNP2"/>